<reference evidence="1 2" key="1">
    <citation type="journal article" date="2011" name="J. Bacteriol.">
        <title>Genome Sequence of an Ammonia-Oxidizing Soil Archaeon, "Candidatus Nitrosoarchaeum koreensis" MY1.</title>
        <authorList>
            <person name="Kim B.K."/>
            <person name="Jung M.Y."/>
            <person name="Yu D.S."/>
            <person name="Park S.J."/>
            <person name="Oh T.K."/>
            <person name="Rhee S.K."/>
            <person name="Kim J.F."/>
        </authorList>
    </citation>
    <scope>NUCLEOTIDE SEQUENCE [LARGE SCALE GENOMIC DNA]</scope>
    <source>
        <strain evidence="1 2">MY1</strain>
    </source>
</reference>
<dbReference type="RefSeq" id="WP_007550616.1">
    <property type="nucleotide sequence ID" value="NZ_AFPU01000001.1"/>
</dbReference>
<organism evidence="1 2">
    <name type="scientific">Nitrosarchaeum koreense MY1</name>
    <dbReference type="NCBI Taxonomy" id="1001994"/>
    <lineage>
        <taxon>Archaea</taxon>
        <taxon>Nitrososphaerota</taxon>
        <taxon>Nitrososphaeria</taxon>
        <taxon>Nitrosopumilales</taxon>
        <taxon>Nitrosopumilaceae</taxon>
        <taxon>Nitrosarchaeum</taxon>
    </lineage>
</organism>
<accession>F9CWY0</accession>
<dbReference type="OrthoDB" id="4918at2157"/>
<protein>
    <submittedName>
        <fullName evidence="1">Secreted protein</fullName>
    </submittedName>
</protein>
<evidence type="ECO:0000313" key="1">
    <source>
        <dbReference type="EMBL" id="EGP93782.1"/>
    </source>
</evidence>
<name>F9CWY0_9ARCH</name>
<dbReference type="AlphaFoldDB" id="F9CWY0"/>
<evidence type="ECO:0000313" key="2">
    <source>
        <dbReference type="Proteomes" id="UP000004440"/>
    </source>
</evidence>
<dbReference type="EMBL" id="AFPU01000001">
    <property type="protein sequence ID" value="EGP93782.1"/>
    <property type="molecule type" value="Genomic_DNA"/>
</dbReference>
<comment type="caution">
    <text evidence="1">The sequence shown here is derived from an EMBL/GenBank/DDBJ whole genome shotgun (WGS) entry which is preliminary data.</text>
</comment>
<sequence length="178" mass="21367">MNQNNTIAWSKDYFLQLSDFKADSNPAAFEDSHSTIKYSYIWTVNSEGFGDEIKFFIENIVLTTEFYPMLSWIRQSQETILLLKHEQGHFDLAELLKPKITRHLEDVFLWKKFSTRGQNQEQQKQHARESSGLMIANEIEKWEKYLFDERQEYDAQTNYGQILEKQQKFDDMFKKLRM</sequence>
<keyword evidence="2" id="KW-1185">Reference proteome</keyword>
<gene>
    <name evidence="1" type="ORF">MY1_1022</name>
</gene>
<dbReference type="Proteomes" id="UP000004440">
    <property type="component" value="Unassembled WGS sequence"/>
</dbReference>
<proteinExistence type="predicted"/>